<organism evidence="2 3">
    <name type="scientific">Parasutterella excrementihominis</name>
    <dbReference type="NCBI Taxonomy" id="487175"/>
    <lineage>
        <taxon>Bacteria</taxon>
        <taxon>Pseudomonadati</taxon>
        <taxon>Pseudomonadota</taxon>
        <taxon>Betaproteobacteria</taxon>
        <taxon>Burkholderiales</taxon>
        <taxon>Sutterellaceae</taxon>
        <taxon>Parasutterella</taxon>
    </lineage>
</organism>
<dbReference type="PROSITE" id="PS51866">
    <property type="entry name" value="MOP"/>
    <property type="match status" value="1"/>
</dbReference>
<dbReference type="NCBIfam" id="TIGR00638">
    <property type="entry name" value="Mop"/>
    <property type="match status" value="1"/>
</dbReference>
<dbReference type="InterPro" id="IPR005116">
    <property type="entry name" value="Transp-assoc_OB_typ1"/>
</dbReference>
<dbReference type="Proteomes" id="UP000462362">
    <property type="component" value="Unassembled WGS sequence"/>
</dbReference>
<evidence type="ECO:0000256" key="1">
    <source>
        <dbReference type="ARBA" id="ARBA00022505"/>
    </source>
</evidence>
<keyword evidence="1" id="KW-0500">Molybdenum</keyword>
<dbReference type="EMBL" id="WNCL01000014">
    <property type="protein sequence ID" value="MTU43179.1"/>
    <property type="molecule type" value="Genomic_DNA"/>
</dbReference>
<dbReference type="SUPFAM" id="SSF50331">
    <property type="entry name" value="MOP-like"/>
    <property type="match status" value="1"/>
</dbReference>
<dbReference type="AlphaFoldDB" id="A0A6I3S0L2"/>
<dbReference type="RefSeq" id="WP_008811758.1">
    <property type="nucleotide sequence ID" value="NZ_CAJUON010000013.1"/>
</dbReference>
<dbReference type="Pfam" id="PF03459">
    <property type="entry name" value="TOBE"/>
    <property type="match status" value="1"/>
</dbReference>
<dbReference type="Gene3D" id="2.40.50.100">
    <property type="match status" value="1"/>
</dbReference>
<name>A0A6I3S0L2_9BURK</name>
<evidence type="ECO:0000313" key="3">
    <source>
        <dbReference type="Proteomes" id="UP000462362"/>
    </source>
</evidence>
<proteinExistence type="predicted"/>
<dbReference type="GO" id="GO:0015689">
    <property type="term" value="P:molybdate ion transport"/>
    <property type="evidence" value="ECO:0007669"/>
    <property type="project" value="InterPro"/>
</dbReference>
<protein>
    <submittedName>
        <fullName evidence="2">Transporter</fullName>
    </submittedName>
</protein>
<gene>
    <name evidence="2" type="ORF">GMD42_06000</name>
</gene>
<dbReference type="InterPro" id="IPR008995">
    <property type="entry name" value="Mo/tungstate-bd_C_term_dom"/>
</dbReference>
<accession>A0A6I3S0L2</accession>
<comment type="caution">
    <text evidence="2">The sequence shown here is derived from an EMBL/GenBank/DDBJ whole genome shotgun (WGS) entry which is preliminary data.</text>
</comment>
<dbReference type="InterPro" id="IPR004606">
    <property type="entry name" value="Mop_domain"/>
</dbReference>
<evidence type="ECO:0000313" key="2">
    <source>
        <dbReference type="EMBL" id="MTU43179.1"/>
    </source>
</evidence>
<sequence length="70" mass="7348">MKLSARNVLEGKVLSIKKGPVSTEVDIETKGGERVVASITTASADSLKLEVGKKVYAVIKASNVMVGTDE</sequence>
<reference evidence="2 3" key="1">
    <citation type="journal article" date="2019" name="Nat. Med.">
        <title>A library of human gut bacterial isolates paired with longitudinal multiomics data enables mechanistic microbiome research.</title>
        <authorList>
            <person name="Poyet M."/>
            <person name="Groussin M."/>
            <person name="Gibbons S.M."/>
            <person name="Avila-Pacheco J."/>
            <person name="Jiang X."/>
            <person name="Kearney S.M."/>
            <person name="Perrotta A.R."/>
            <person name="Berdy B."/>
            <person name="Zhao S."/>
            <person name="Lieberman T.D."/>
            <person name="Swanson P.K."/>
            <person name="Smith M."/>
            <person name="Roesemann S."/>
            <person name="Alexander J.E."/>
            <person name="Rich S.A."/>
            <person name="Livny J."/>
            <person name="Vlamakis H."/>
            <person name="Clish C."/>
            <person name="Bullock K."/>
            <person name="Deik A."/>
            <person name="Scott J."/>
            <person name="Pierce K.A."/>
            <person name="Xavier R.J."/>
            <person name="Alm E.J."/>
        </authorList>
    </citation>
    <scope>NUCLEOTIDE SEQUENCE [LARGE SCALE GENOMIC DNA]</scope>
    <source>
        <strain evidence="2 3">BIOML-A2</strain>
    </source>
</reference>